<evidence type="ECO:0000313" key="3">
    <source>
        <dbReference type="Proteomes" id="UP000694846"/>
    </source>
</evidence>
<dbReference type="Pfam" id="PF04937">
    <property type="entry name" value="DUF659"/>
    <property type="match status" value="1"/>
</dbReference>
<keyword evidence="1" id="KW-1133">Transmembrane helix</keyword>
<dbReference type="GO" id="GO:0005634">
    <property type="term" value="C:nucleus"/>
    <property type="evidence" value="ECO:0007669"/>
    <property type="project" value="InterPro"/>
</dbReference>
<evidence type="ECO:0000259" key="2">
    <source>
        <dbReference type="Pfam" id="PF04937"/>
    </source>
</evidence>
<reference evidence="4" key="1">
    <citation type="submission" date="2025-08" db="UniProtKB">
        <authorList>
            <consortium name="RefSeq"/>
        </authorList>
    </citation>
    <scope>IDENTIFICATION</scope>
    <source>
        <tissue evidence="4">Whole body</tissue>
    </source>
</reference>
<dbReference type="GO" id="GO:0003690">
    <property type="term" value="F:double-stranded DNA binding"/>
    <property type="evidence" value="ECO:0007669"/>
    <property type="project" value="InterPro"/>
</dbReference>
<dbReference type="OrthoDB" id="6618694at2759"/>
<name>A0A8B8GIH1_9HEMI</name>
<dbReference type="InterPro" id="IPR033375">
    <property type="entry name" value="Cggbp1"/>
</dbReference>
<gene>
    <name evidence="4" type="primary">LOC112692296</name>
</gene>
<feature type="transmembrane region" description="Helical" evidence="1">
    <location>
        <begin position="348"/>
        <end position="368"/>
    </location>
</feature>
<dbReference type="PANTHER" id="PTHR32344">
    <property type="entry name" value="U1-TYPE DOMAIN-CONTAINING PROTEIN"/>
    <property type="match status" value="1"/>
</dbReference>
<evidence type="ECO:0000313" key="4">
    <source>
        <dbReference type="RefSeq" id="XP_025422710.1"/>
    </source>
</evidence>
<dbReference type="Proteomes" id="UP000694846">
    <property type="component" value="Unplaced"/>
</dbReference>
<organism evidence="3 4">
    <name type="scientific">Sipha flava</name>
    <name type="common">yellow sugarcane aphid</name>
    <dbReference type="NCBI Taxonomy" id="143950"/>
    <lineage>
        <taxon>Eukaryota</taxon>
        <taxon>Metazoa</taxon>
        <taxon>Ecdysozoa</taxon>
        <taxon>Arthropoda</taxon>
        <taxon>Hexapoda</taxon>
        <taxon>Insecta</taxon>
        <taxon>Pterygota</taxon>
        <taxon>Neoptera</taxon>
        <taxon>Paraneoptera</taxon>
        <taxon>Hemiptera</taxon>
        <taxon>Sternorrhyncha</taxon>
        <taxon>Aphidomorpha</taxon>
        <taxon>Aphidoidea</taxon>
        <taxon>Aphididae</taxon>
        <taxon>Sipha</taxon>
    </lineage>
</organism>
<protein>
    <submittedName>
        <fullName evidence="4">Uncharacterized protein LOC112692296</fullName>
    </submittedName>
</protein>
<dbReference type="InterPro" id="IPR007021">
    <property type="entry name" value="DUF659"/>
</dbReference>
<dbReference type="GeneID" id="112692296"/>
<keyword evidence="1" id="KW-0472">Membrane</keyword>
<dbReference type="GO" id="GO:0006357">
    <property type="term" value="P:regulation of transcription by RNA polymerase II"/>
    <property type="evidence" value="ECO:0007669"/>
    <property type="project" value="InterPro"/>
</dbReference>
<sequence>MTDGNIIFCKLCEVKINSDRKYNVQQHIGRVKHKEALKKLEAEKHNAVQPFIQQFCKSDFNADLCSAFIAANIPLNKLNNEHFRSFLSKYCNKTIPNESTLRKGYFNSCYTNAITKIRDAVNVQKIWVCIDETIDSVRRNVANVIIGILKPQDVGKTYLIHTEYLDKVNHSTIFQLFDKSMHILWPNNHEDILLFVSDATPYMKKAGRCIQTLYPKALHVTCLAHVLHNVCEEVRAHFPKVDRLITEMKKTFLKCPKRIAILNEKCPDIPNPPKRITTRWGTWITAAEYYCTYLNEIKSVVEEFNENAQCVNVVKELIKDQSLHSNLVYITTNFRFLPHAITQLEKRGIFYFLFLFQVFAVFIYYYFLGESLAKSIGIVLEAKQKLEEANGEVAKLILETCNRVFSKNNGWAELQKVNSIHNGTALNVNVEQYDSNDLVYMKYAPITSVDVERSFSMYKNLAPNRMSFNESNLTKYMVVNSFFSI</sequence>
<keyword evidence="1" id="KW-0812">Transmembrane</keyword>
<evidence type="ECO:0000256" key="1">
    <source>
        <dbReference type="SAM" id="Phobius"/>
    </source>
</evidence>
<proteinExistence type="predicted"/>
<dbReference type="PANTHER" id="PTHR32344:SF1">
    <property type="entry name" value="U1-TYPE DOMAIN-CONTAINING PROTEIN"/>
    <property type="match status" value="1"/>
</dbReference>
<dbReference type="AlphaFoldDB" id="A0A8B8GIH1"/>
<dbReference type="InterPro" id="IPR012337">
    <property type="entry name" value="RNaseH-like_sf"/>
</dbReference>
<feature type="domain" description="DUF659" evidence="2">
    <location>
        <begin position="96"/>
        <end position="250"/>
    </location>
</feature>
<dbReference type="SUPFAM" id="SSF53098">
    <property type="entry name" value="Ribonuclease H-like"/>
    <property type="match status" value="1"/>
</dbReference>
<keyword evidence="3" id="KW-1185">Reference proteome</keyword>
<dbReference type="RefSeq" id="XP_025422710.1">
    <property type="nucleotide sequence ID" value="XM_025566925.1"/>
</dbReference>
<accession>A0A8B8GIH1</accession>